<evidence type="ECO:0000256" key="1">
    <source>
        <dbReference type="SAM" id="Phobius"/>
    </source>
</evidence>
<proteinExistence type="predicted"/>
<name>A0ABW5KKJ7_9SPHI</name>
<keyword evidence="1" id="KW-0472">Membrane</keyword>
<feature type="transmembrane region" description="Helical" evidence="1">
    <location>
        <begin position="270"/>
        <end position="292"/>
    </location>
</feature>
<feature type="transmembrane region" description="Helical" evidence="1">
    <location>
        <begin position="141"/>
        <end position="160"/>
    </location>
</feature>
<feature type="transmembrane region" description="Helical" evidence="1">
    <location>
        <begin position="39"/>
        <end position="60"/>
    </location>
</feature>
<protein>
    <recommendedName>
        <fullName evidence="4">Prenyltransferase</fullName>
    </recommendedName>
</protein>
<organism evidence="2 3">
    <name type="scientific">Sphingobacterium suaedae</name>
    <dbReference type="NCBI Taxonomy" id="1686402"/>
    <lineage>
        <taxon>Bacteria</taxon>
        <taxon>Pseudomonadati</taxon>
        <taxon>Bacteroidota</taxon>
        <taxon>Sphingobacteriia</taxon>
        <taxon>Sphingobacteriales</taxon>
        <taxon>Sphingobacteriaceae</taxon>
        <taxon>Sphingobacterium</taxon>
    </lineage>
</organism>
<feature type="transmembrane region" description="Helical" evidence="1">
    <location>
        <begin position="81"/>
        <end position="97"/>
    </location>
</feature>
<feature type="transmembrane region" description="Helical" evidence="1">
    <location>
        <begin position="172"/>
        <end position="190"/>
    </location>
</feature>
<accession>A0ABW5KKJ7</accession>
<reference evidence="3" key="1">
    <citation type="journal article" date="2019" name="Int. J. Syst. Evol. Microbiol.">
        <title>The Global Catalogue of Microorganisms (GCM) 10K type strain sequencing project: providing services to taxonomists for standard genome sequencing and annotation.</title>
        <authorList>
            <consortium name="The Broad Institute Genomics Platform"/>
            <consortium name="The Broad Institute Genome Sequencing Center for Infectious Disease"/>
            <person name="Wu L."/>
            <person name="Ma J."/>
        </authorList>
    </citation>
    <scope>NUCLEOTIDE SEQUENCE [LARGE SCALE GENOMIC DNA]</scope>
    <source>
        <strain evidence="3">KCTC 42662</strain>
    </source>
</reference>
<evidence type="ECO:0008006" key="4">
    <source>
        <dbReference type="Google" id="ProtNLM"/>
    </source>
</evidence>
<sequence>MNFLKQGYYFFIYTNLLIGGAAAAQCALTYIFFESAFNYSIIAIEGAATLLLYNFSLVLSKPKDPKASIYRRTRWVFQNEWILWLNSALAGAVLLYTVYHLHIYNLLFLTAIGGLSMAYSFPIFPYRGKMVGLRQLPGMKIFHIALVWTLSSVCLPAFQLHLDGLEIDHHRLLFLFLLKFVFLIICTLPFDIRDIQQDSYYHLKTIPSMLGAEKAINLCYLLLGLHSLGIVIADFQFPVKIGILLTNILIGIVLKRVVFRNRDRYHYAYLLDFALIVQFIFVACSVAIWSYWL</sequence>
<keyword evidence="1" id="KW-0812">Transmembrane</keyword>
<feature type="transmembrane region" description="Helical" evidence="1">
    <location>
        <begin position="239"/>
        <end position="258"/>
    </location>
</feature>
<feature type="transmembrane region" description="Helical" evidence="1">
    <location>
        <begin position="7"/>
        <end position="33"/>
    </location>
</feature>
<comment type="caution">
    <text evidence="2">The sequence shown here is derived from an EMBL/GenBank/DDBJ whole genome shotgun (WGS) entry which is preliminary data.</text>
</comment>
<keyword evidence="1" id="KW-1133">Transmembrane helix</keyword>
<evidence type="ECO:0000313" key="2">
    <source>
        <dbReference type="EMBL" id="MFD2548878.1"/>
    </source>
</evidence>
<evidence type="ECO:0000313" key="3">
    <source>
        <dbReference type="Proteomes" id="UP001597545"/>
    </source>
</evidence>
<gene>
    <name evidence="2" type="ORF">ACFSR5_14595</name>
</gene>
<dbReference type="EMBL" id="JBHULR010000006">
    <property type="protein sequence ID" value="MFD2548878.1"/>
    <property type="molecule type" value="Genomic_DNA"/>
</dbReference>
<dbReference type="Proteomes" id="UP001597545">
    <property type="component" value="Unassembled WGS sequence"/>
</dbReference>
<keyword evidence="3" id="KW-1185">Reference proteome</keyword>
<dbReference type="RefSeq" id="WP_380905083.1">
    <property type="nucleotide sequence ID" value="NZ_JBHUEG010000005.1"/>
</dbReference>
<feature type="transmembrane region" description="Helical" evidence="1">
    <location>
        <begin position="103"/>
        <end position="121"/>
    </location>
</feature>
<feature type="transmembrane region" description="Helical" evidence="1">
    <location>
        <begin position="211"/>
        <end position="233"/>
    </location>
</feature>